<evidence type="ECO:0000313" key="14">
    <source>
        <dbReference type="EMBL" id="MCA5893833.1"/>
    </source>
</evidence>
<dbReference type="InterPro" id="IPR006070">
    <property type="entry name" value="Sua5-like_dom"/>
</dbReference>
<evidence type="ECO:0000256" key="5">
    <source>
        <dbReference type="ARBA" id="ARBA00022679"/>
    </source>
</evidence>
<evidence type="ECO:0000256" key="3">
    <source>
        <dbReference type="ARBA" id="ARBA00012584"/>
    </source>
</evidence>
<evidence type="ECO:0000256" key="2">
    <source>
        <dbReference type="ARBA" id="ARBA00007663"/>
    </source>
</evidence>
<comment type="caution">
    <text evidence="14">The sequence shown here is derived from an EMBL/GenBank/DDBJ whole genome shotgun (WGS) entry which is preliminary data.</text>
</comment>
<dbReference type="InterPro" id="IPR050156">
    <property type="entry name" value="TC-AMP_synthase_SUA5"/>
</dbReference>
<dbReference type="EMBL" id="JAIXCQ010000006">
    <property type="protein sequence ID" value="MCA5893833.1"/>
    <property type="molecule type" value="Genomic_DNA"/>
</dbReference>
<sequence length="257" mass="25976">MSSVHDVSDPNTWGPSIDEAVNTVSRGGLVVLPTDTVYGIGADAFDADAVAALLAAKGRGRQMPPPVLVPDVRTLDGLATEVPDDARRLVEAFWPGGFTIILRAQPSLQWDLGETRGTVALRMPDHPAALALLRRTGPLAVSSANRTGSPAALDAADAVDQLGGAVDTYLDGGTAPGGVASTIVDATGPELRVVRTGAVPLEALRDVAPVLGPDDATPETPETPGETADPAQAAVPAEDTDAATDATSDVPQGGAAG</sequence>
<evidence type="ECO:0000259" key="13">
    <source>
        <dbReference type="PROSITE" id="PS51163"/>
    </source>
</evidence>
<evidence type="ECO:0000256" key="10">
    <source>
        <dbReference type="ARBA" id="ARBA00029774"/>
    </source>
</evidence>
<dbReference type="PANTHER" id="PTHR17490:SF16">
    <property type="entry name" value="THREONYLCARBAMOYL-AMP SYNTHASE"/>
    <property type="match status" value="1"/>
</dbReference>
<evidence type="ECO:0000256" key="11">
    <source>
        <dbReference type="ARBA" id="ARBA00048366"/>
    </source>
</evidence>
<evidence type="ECO:0000256" key="4">
    <source>
        <dbReference type="ARBA" id="ARBA00022490"/>
    </source>
</evidence>
<comment type="catalytic activity">
    <reaction evidence="11">
        <text>L-threonine + hydrogencarbonate + ATP = L-threonylcarbamoyladenylate + diphosphate + H2O</text>
        <dbReference type="Rhea" id="RHEA:36407"/>
        <dbReference type="ChEBI" id="CHEBI:15377"/>
        <dbReference type="ChEBI" id="CHEBI:17544"/>
        <dbReference type="ChEBI" id="CHEBI:30616"/>
        <dbReference type="ChEBI" id="CHEBI:33019"/>
        <dbReference type="ChEBI" id="CHEBI:57926"/>
        <dbReference type="ChEBI" id="CHEBI:73682"/>
        <dbReference type="EC" id="2.7.7.87"/>
    </reaction>
</comment>
<dbReference type="PANTHER" id="PTHR17490">
    <property type="entry name" value="SUA5"/>
    <property type="match status" value="1"/>
</dbReference>
<organism evidence="14 15">
    <name type="scientific">Isoptericola luteus</name>
    <dbReference type="NCBI Taxonomy" id="2879484"/>
    <lineage>
        <taxon>Bacteria</taxon>
        <taxon>Bacillati</taxon>
        <taxon>Actinomycetota</taxon>
        <taxon>Actinomycetes</taxon>
        <taxon>Micrococcales</taxon>
        <taxon>Promicromonosporaceae</taxon>
        <taxon>Isoptericola</taxon>
    </lineage>
</organism>
<accession>A0ABS7ZFY5</accession>
<evidence type="ECO:0000256" key="6">
    <source>
        <dbReference type="ARBA" id="ARBA00022694"/>
    </source>
</evidence>
<feature type="region of interest" description="Disordered" evidence="12">
    <location>
        <begin position="207"/>
        <end position="257"/>
    </location>
</feature>
<evidence type="ECO:0000256" key="12">
    <source>
        <dbReference type="SAM" id="MobiDB-lite"/>
    </source>
</evidence>
<dbReference type="PIRSF" id="PIRSF004930">
    <property type="entry name" value="Tln_factor_SUA5"/>
    <property type="match status" value="1"/>
</dbReference>
<keyword evidence="5" id="KW-0808">Transferase</keyword>
<feature type="compositionally biased region" description="Low complexity" evidence="12">
    <location>
        <begin position="212"/>
        <end position="247"/>
    </location>
</feature>
<keyword evidence="4" id="KW-0963">Cytoplasm</keyword>
<keyword evidence="6" id="KW-0819">tRNA processing</keyword>
<proteinExistence type="inferred from homology"/>
<evidence type="ECO:0000256" key="8">
    <source>
        <dbReference type="ARBA" id="ARBA00022741"/>
    </source>
</evidence>
<evidence type="ECO:0000256" key="9">
    <source>
        <dbReference type="ARBA" id="ARBA00022840"/>
    </source>
</evidence>
<keyword evidence="8" id="KW-0547">Nucleotide-binding</keyword>
<reference evidence="14 15" key="1">
    <citation type="submission" date="2021-09" db="EMBL/GenBank/DDBJ databases">
        <title>Isoptericola luteus sp. nov., a novel bacterium isolated from Harbin, the capital city of Heilongjiang province.</title>
        <authorList>
            <person name="Li J."/>
        </authorList>
    </citation>
    <scope>NUCLEOTIDE SEQUENCE [LARGE SCALE GENOMIC DNA]</scope>
    <source>
        <strain evidence="14 15">NEAU-Y5</strain>
    </source>
</reference>
<gene>
    <name evidence="14" type="ORF">LEP48_10785</name>
</gene>
<protein>
    <recommendedName>
        <fullName evidence="10">L-threonylcarbamoyladenylate synthase</fullName>
        <ecNumber evidence="3">2.7.7.87</ecNumber>
    </recommendedName>
    <alternativeName>
        <fullName evidence="10">L-threonylcarbamoyladenylate synthase</fullName>
    </alternativeName>
</protein>
<keyword evidence="9" id="KW-0067">ATP-binding</keyword>
<feature type="domain" description="YrdC-like" evidence="13">
    <location>
        <begin position="14"/>
        <end position="199"/>
    </location>
</feature>
<dbReference type="InterPro" id="IPR017945">
    <property type="entry name" value="DHBP_synth_RibB-like_a/b_dom"/>
</dbReference>
<comment type="subcellular location">
    <subcellularLocation>
        <location evidence="1">Cytoplasm</location>
    </subcellularLocation>
</comment>
<evidence type="ECO:0000256" key="1">
    <source>
        <dbReference type="ARBA" id="ARBA00004496"/>
    </source>
</evidence>
<dbReference type="Pfam" id="PF01300">
    <property type="entry name" value="Sua5_yciO_yrdC"/>
    <property type="match status" value="1"/>
</dbReference>
<dbReference type="InterPro" id="IPR010923">
    <property type="entry name" value="T(6)A37_SUA5"/>
</dbReference>
<keyword evidence="7" id="KW-0548">Nucleotidyltransferase</keyword>
<dbReference type="SUPFAM" id="SSF55821">
    <property type="entry name" value="YrdC/RibB"/>
    <property type="match status" value="1"/>
</dbReference>
<dbReference type="RefSeq" id="WP_225565594.1">
    <property type="nucleotide sequence ID" value="NZ_JAIXCQ010000006.1"/>
</dbReference>
<dbReference type="PROSITE" id="PS51163">
    <property type="entry name" value="YRDC"/>
    <property type="match status" value="1"/>
</dbReference>
<dbReference type="EC" id="2.7.7.87" evidence="3"/>
<name>A0ABS7ZFY5_9MICO</name>
<dbReference type="Gene3D" id="3.90.870.10">
    <property type="entry name" value="DHBP synthase"/>
    <property type="match status" value="1"/>
</dbReference>
<evidence type="ECO:0000313" key="15">
    <source>
        <dbReference type="Proteomes" id="UP001319870"/>
    </source>
</evidence>
<evidence type="ECO:0000256" key="7">
    <source>
        <dbReference type="ARBA" id="ARBA00022695"/>
    </source>
</evidence>
<dbReference type="NCBIfam" id="TIGR00057">
    <property type="entry name" value="L-threonylcarbamoyladenylate synthase"/>
    <property type="match status" value="1"/>
</dbReference>
<dbReference type="Proteomes" id="UP001319870">
    <property type="component" value="Unassembled WGS sequence"/>
</dbReference>
<comment type="similarity">
    <text evidence="2">Belongs to the SUA5 family.</text>
</comment>
<keyword evidence="15" id="KW-1185">Reference proteome</keyword>